<keyword evidence="3" id="KW-1185">Reference proteome</keyword>
<evidence type="ECO:0000313" key="2">
    <source>
        <dbReference type="EMBL" id="BAL98832.1"/>
    </source>
</evidence>
<protein>
    <recommendedName>
        <fullName evidence="1">YoaR-like putative peptidoglycan binding domain-containing protein</fullName>
    </recommendedName>
</protein>
<dbReference type="PANTHER" id="PTHR35788:SF1">
    <property type="entry name" value="EXPORTED PROTEIN"/>
    <property type="match status" value="1"/>
</dbReference>
<accession>I0I0P5</accession>
<dbReference type="InterPro" id="IPR022029">
    <property type="entry name" value="YoaR-like_PG-bd"/>
</dbReference>
<dbReference type="KEGG" id="cap:CLDAP_07930"/>
<dbReference type="Pfam" id="PF04294">
    <property type="entry name" value="VanW"/>
    <property type="match status" value="1"/>
</dbReference>
<sequence length="576" mass="62131">MAALFVLLTFLAGATLAAAWSIWHTGRIYTGVSVAGVSLGGLTRSEAHRRLEERLHPYPLPPVILEYEGERWPLSLAQVQARADLLDAVHRAYLYGRSGSLLNDAIEQLRAALLGTTITPRVEVDQNGLRAAVAALAASVDRPAIEERRLGDVVIPAQPGRRVDVDATLQGLLQQFAGGEAQTVVQAPLVVHSVPPTTEVVDSSAPLADEAALRPLLLRSQADNFALALTSVDLRAMSRSDDPLDLDEAQLRRFLEPIAAQIERRPRDARLRFDPQTGAVTVLSPSFPGRTLDVDATIAAIRSAVAGGADEASLVIKTIEPAVDMNRIAEMGIRELVASGRTYFAGSSASRIRNIEVAAQQFEGVVIPPNGIFSFNQIVRDVSSANGFEDSLVIWGDRTAVGVGGGVCQVSTTVFRAAYAGGFPIVERYNHGYVVDWYGEPGLDATIFTPTVDFRFRNDTGAYLLIDPVVDSANGVITFNFYGTKPNRTVTISKPEITDVIKPGPPVYTVDESLAPGQMKQVEWQKDGMTVTVTRTIIENGTTRTDTLRSKYQPWRAVYLVGPGTVTPTPEPAATP</sequence>
<evidence type="ECO:0000313" key="3">
    <source>
        <dbReference type="Proteomes" id="UP000007880"/>
    </source>
</evidence>
<dbReference type="EMBL" id="AP012337">
    <property type="protein sequence ID" value="BAL98832.1"/>
    <property type="molecule type" value="Genomic_DNA"/>
</dbReference>
<dbReference type="HOGENOM" id="CLU_011572_1_0_0"/>
<feature type="domain" description="YoaR-like putative peptidoglycan binding" evidence="1">
    <location>
        <begin position="72"/>
        <end position="183"/>
    </location>
</feature>
<feature type="domain" description="YoaR-like putative peptidoglycan binding" evidence="1">
    <location>
        <begin position="245"/>
        <end position="308"/>
    </location>
</feature>
<organism evidence="2 3">
    <name type="scientific">Caldilinea aerophila (strain DSM 14535 / JCM 11387 / NBRC 104270 / STL-6-O1)</name>
    <dbReference type="NCBI Taxonomy" id="926550"/>
    <lineage>
        <taxon>Bacteria</taxon>
        <taxon>Bacillati</taxon>
        <taxon>Chloroflexota</taxon>
        <taxon>Caldilineae</taxon>
        <taxon>Caldilineales</taxon>
        <taxon>Caldilineaceae</taxon>
        <taxon>Caldilinea</taxon>
    </lineage>
</organism>
<dbReference type="STRING" id="926550.CLDAP_07930"/>
<dbReference type="eggNOG" id="COG2720">
    <property type="taxonomic scope" value="Bacteria"/>
</dbReference>
<gene>
    <name evidence="2" type="ordered locus">CLDAP_07930</name>
</gene>
<dbReference type="InterPro" id="IPR007391">
    <property type="entry name" value="Vancomycin_resist_VanW"/>
</dbReference>
<reference evidence="2 3" key="1">
    <citation type="submission" date="2012-02" db="EMBL/GenBank/DDBJ databases">
        <title>Complete genome sequence of Caldilinea aerophila DSM 14535 (= NBRC 102666).</title>
        <authorList>
            <person name="Oguchi A."/>
            <person name="Hosoyama A."/>
            <person name="Sekine M."/>
            <person name="Fukai R."/>
            <person name="Kato Y."/>
            <person name="Nakamura S."/>
            <person name="Hanada S."/>
            <person name="Yamazaki S."/>
            <person name="Fujita N."/>
        </authorList>
    </citation>
    <scope>NUCLEOTIDE SEQUENCE [LARGE SCALE GENOMIC DNA]</scope>
    <source>
        <strain evidence="3">DSM 14535 / JCM 11387 / NBRC 104270 / STL-6-O1</strain>
    </source>
</reference>
<dbReference type="PATRIC" id="fig|926550.5.peg.836"/>
<dbReference type="AlphaFoldDB" id="I0I0P5"/>
<proteinExistence type="predicted"/>
<dbReference type="Proteomes" id="UP000007880">
    <property type="component" value="Chromosome"/>
</dbReference>
<dbReference type="Pfam" id="PF12229">
    <property type="entry name" value="PG_binding_4"/>
    <property type="match status" value="2"/>
</dbReference>
<dbReference type="InterPro" id="IPR052913">
    <property type="entry name" value="Glycopeptide_resist_protein"/>
</dbReference>
<name>I0I0P5_CALAS</name>
<dbReference type="PANTHER" id="PTHR35788">
    <property type="entry name" value="EXPORTED PROTEIN-RELATED"/>
    <property type="match status" value="1"/>
</dbReference>
<evidence type="ECO:0000259" key="1">
    <source>
        <dbReference type="Pfam" id="PF12229"/>
    </source>
</evidence>